<organism evidence="2 3">
    <name type="scientific">Ottowia testudinis</name>
    <dbReference type="NCBI Taxonomy" id="2816950"/>
    <lineage>
        <taxon>Bacteria</taxon>
        <taxon>Pseudomonadati</taxon>
        <taxon>Pseudomonadota</taxon>
        <taxon>Betaproteobacteria</taxon>
        <taxon>Burkholderiales</taxon>
        <taxon>Comamonadaceae</taxon>
        <taxon>Ottowia</taxon>
    </lineage>
</organism>
<gene>
    <name evidence="2" type="ORF">J1M35_06510</name>
</gene>
<evidence type="ECO:0000313" key="3">
    <source>
        <dbReference type="Proteomes" id="UP000663903"/>
    </source>
</evidence>
<proteinExistence type="predicted"/>
<sequence length="316" mass="34687">MNKRKATKIPRKSSAKLKKMLAEFDVSQHGGERMAYEPVGVEFPSKAEPQGSTSGRYRTVDRKGRIYLQEDLIGMVFRITAQSDGTWLLEPTDEVSKSERWAHAPKMARALERINRNREPAAYEADDGPLTERDLREIRAIAAKQLRKGKLLRATSLFQSDALWPTPPTYDPSAGVDGYLDVLRQANPLQIVALERAGVADTFVADLAERMAWSPERLHKLLGHEPELGHEISGGWETAGGGVMGLVRLIELARGIVADSTREGAEPFDAILWLGIWLNLPQPTLGGLRANELLDTPTGASLVAKVLGSIGSGAYQ</sequence>
<dbReference type="RefSeq" id="WP_208010427.1">
    <property type="nucleotide sequence ID" value="NZ_CP071796.1"/>
</dbReference>
<evidence type="ECO:0000313" key="2">
    <source>
        <dbReference type="EMBL" id="QTD46528.1"/>
    </source>
</evidence>
<accession>A0A975CN36</accession>
<dbReference type="Pfam" id="PF09722">
    <property type="entry name" value="Xre_MbcA_ParS_C"/>
    <property type="match status" value="1"/>
</dbReference>
<protein>
    <submittedName>
        <fullName evidence="2">DUF2384 domain-containing protein</fullName>
    </submittedName>
</protein>
<evidence type="ECO:0000259" key="1">
    <source>
        <dbReference type="Pfam" id="PF09722"/>
    </source>
</evidence>
<name>A0A975CN36_9BURK</name>
<keyword evidence="3" id="KW-1185">Reference proteome</keyword>
<reference evidence="2" key="1">
    <citation type="submission" date="2021-03" db="EMBL/GenBank/DDBJ databases">
        <title>Ottowia sp. 27C isolated from the cloaca of a Giant Asian pond turtle (Heosemys grandis).</title>
        <authorList>
            <person name="Spergser J."/>
            <person name="Busse H.-J."/>
        </authorList>
    </citation>
    <scope>NUCLEOTIDE SEQUENCE</scope>
    <source>
        <strain evidence="2">27C</strain>
    </source>
</reference>
<dbReference type="KEGG" id="otd:J1M35_06510"/>
<dbReference type="Proteomes" id="UP000663903">
    <property type="component" value="Chromosome"/>
</dbReference>
<dbReference type="InterPro" id="IPR024467">
    <property type="entry name" value="Xre/MbcA/ParS-like_toxin-bd"/>
</dbReference>
<dbReference type="EMBL" id="CP071796">
    <property type="protein sequence ID" value="QTD46528.1"/>
    <property type="molecule type" value="Genomic_DNA"/>
</dbReference>
<feature type="domain" description="Antitoxin Xre/MbcA/ParS-like toxin-binding" evidence="1">
    <location>
        <begin position="275"/>
        <end position="313"/>
    </location>
</feature>
<dbReference type="AlphaFoldDB" id="A0A975CN36"/>